<dbReference type="KEGG" id="smav:CFF01_11355"/>
<dbReference type="EMBL" id="CP022272">
    <property type="protein sequence ID" value="ASJ97134.1"/>
    <property type="molecule type" value="Genomic_DNA"/>
</dbReference>
<reference evidence="1 2" key="1">
    <citation type="submission" date="2017-06" db="EMBL/GenBank/DDBJ databases">
        <title>Complete genome sequence of Shewanella marisflavi EP1 associated with anaerobic 2,4-dinitrotoluene reduction and salt tolerance.</title>
        <authorList>
            <person name="Huang J."/>
        </authorList>
    </citation>
    <scope>NUCLEOTIDE SEQUENCE [LARGE SCALE GENOMIC DNA]</scope>
    <source>
        <strain evidence="1 2">EP1</strain>
    </source>
</reference>
<protein>
    <submittedName>
        <fullName evidence="1">Uncharacterized protein</fullName>
    </submittedName>
</protein>
<proteinExistence type="predicted"/>
<dbReference type="Proteomes" id="UP000198233">
    <property type="component" value="Chromosome"/>
</dbReference>
<gene>
    <name evidence="1" type="ORF">CFF01_11355</name>
</gene>
<evidence type="ECO:0000313" key="2">
    <source>
        <dbReference type="Proteomes" id="UP000198233"/>
    </source>
</evidence>
<name>A0AAC9XNV5_9GAMM</name>
<evidence type="ECO:0000313" key="1">
    <source>
        <dbReference type="EMBL" id="ASJ97134.1"/>
    </source>
</evidence>
<accession>A0AAC9XNV5</accession>
<sequence>MSQDKRRWQKVSGGHDKRFYPKREVLAKATDLIISAGLNITGVRCLTRLAADGLYLSKGDKKRVLRLRECFYFKRVGLEYPSALG</sequence>
<dbReference type="AlphaFoldDB" id="A0AAC9XNV5"/>
<organism evidence="1 2">
    <name type="scientific">Shewanella marisflavi</name>
    <dbReference type="NCBI Taxonomy" id="260364"/>
    <lineage>
        <taxon>Bacteria</taxon>
        <taxon>Pseudomonadati</taxon>
        <taxon>Pseudomonadota</taxon>
        <taxon>Gammaproteobacteria</taxon>
        <taxon>Alteromonadales</taxon>
        <taxon>Shewanellaceae</taxon>
        <taxon>Shewanella</taxon>
    </lineage>
</organism>